<keyword evidence="1" id="KW-0812">Transmembrane</keyword>
<dbReference type="GO" id="GO:0005886">
    <property type="term" value="C:plasma membrane"/>
    <property type="evidence" value="ECO:0007669"/>
    <property type="project" value="UniProtKB-SubCell"/>
</dbReference>
<dbReference type="KEGG" id="fmr:Fuma_00005"/>
<keyword evidence="1" id="KW-0472">Membrane</keyword>
<keyword evidence="1" id="KW-1133">Transmembrane helix</keyword>
<reference evidence="2 3" key="1">
    <citation type="journal article" date="2016" name="Front. Microbiol.">
        <title>Fuerstia marisgermanicae gen. nov., sp. nov., an Unusual Member of the Phylum Planctomycetes from the German Wadden Sea.</title>
        <authorList>
            <person name="Kohn T."/>
            <person name="Heuer A."/>
            <person name="Jogler M."/>
            <person name="Vollmers J."/>
            <person name="Boedeker C."/>
            <person name="Bunk B."/>
            <person name="Rast P."/>
            <person name="Borchert D."/>
            <person name="Glockner I."/>
            <person name="Freese H.M."/>
            <person name="Klenk H.P."/>
            <person name="Overmann J."/>
            <person name="Kaster A.K."/>
            <person name="Rohde M."/>
            <person name="Wiegand S."/>
            <person name="Jogler C."/>
        </authorList>
    </citation>
    <scope>NUCLEOTIDE SEQUENCE [LARGE SCALE GENOMIC DNA]</scope>
    <source>
        <strain evidence="2 3">NH11</strain>
    </source>
</reference>
<keyword evidence="3" id="KW-1185">Reference proteome</keyword>
<feature type="transmembrane region" description="Helical" evidence="1">
    <location>
        <begin position="207"/>
        <end position="228"/>
    </location>
</feature>
<feature type="transmembrane region" description="Helical" evidence="1">
    <location>
        <begin position="266"/>
        <end position="284"/>
    </location>
</feature>
<dbReference type="Pfam" id="PF12679">
    <property type="entry name" value="ABC2_membrane_2"/>
    <property type="match status" value="1"/>
</dbReference>
<evidence type="ECO:0000313" key="2">
    <source>
        <dbReference type="EMBL" id="APZ90432.1"/>
    </source>
</evidence>
<dbReference type="RefSeq" id="WP_083731689.1">
    <property type="nucleotide sequence ID" value="NZ_CP017641.1"/>
</dbReference>
<name>A0A1P8W8R3_9PLAN</name>
<feature type="transmembrane region" description="Helical" evidence="1">
    <location>
        <begin position="141"/>
        <end position="165"/>
    </location>
</feature>
<dbReference type="STRING" id="1891926.Fuma_00005"/>
<dbReference type="OrthoDB" id="264591at2"/>
<evidence type="ECO:0000256" key="1">
    <source>
        <dbReference type="SAM" id="Phobius"/>
    </source>
</evidence>
<gene>
    <name evidence="2" type="ORF">Fuma_00005</name>
</gene>
<dbReference type="EMBL" id="CP017641">
    <property type="protein sequence ID" value="APZ90432.1"/>
    <property type="molecule type" value="Genomic_DNA"/>
</dbReference>
<evidence type="ECO:0000313" key="3">
    <source>
        <dbReference type="Proteomes" id="UP000187735"/>
    </source>
</evidence>
<sequence length="329" mass="35669">MKNLVILAQQDGPQVYEIADWAPVWVVGLLLFLGLVGFSYGTRAGIIARATTKEAIRQPLFFLLLLISAAVLVVNTFMPFFTLGDDIRELKNCGLATLLISGVLLAVWTAGTSITNEIDGKTAMTLLSKPITRRQFVLGKYIGIVQAVLWLFLPMMLLMAFLIFYKVGYDQKEASSEVAHWIEWTTVAGGVELPSPNPVRMAAVSQVLPGVVLCFFQVCVLGAISVAVATRLPMVVNLVVCFAVFVVGNLTPMMVTQGKTVIQNEFVTFVARLIATILPSLHSFDIYGVLARGGSVPPTYLGVSLLYGAAYAAATILVAFILFEDRDLA</sequence>
<dbReference type="AlphaFoldDB" id="A0A1P8W8R3"/>
<proteinExistence type="predicted"/>
<feature type="transmembrane region" description="Helical" evidence="1">
    <location>
        <begin position="93"/>
        <end position="111"/>
    </location>
</feature>
<feature type="transmembrane region" description="Helical" evidence="1">
    <location>
        <begin position="234"/>
        <end position="254"/>
    </location>
</feature>
<protein>
    <submittedName>
        <fullName evidence="2">ABC-type transport system involved in multi-copper enzyme maturation, permease component</fullName>
    </submittedName>
</protein>
<feature type="transmembrane region" description="Helical" evidence="1">
    <location>
        <begin position="60"/>
        <end position="81"/>
    </location>
</feature>
<accession>A0A1P8W8R3</accession>
<feature type="transmembrane region" description="Helical" evidence="1">
    <location>
        <begin position="304"/>
        <end position="323"/>
    </location>
</feature>
<dbReference type="PANTHER" id="PTHR43471:SF10">
    <property type="entry name" value="SLL1107 PROTEIN"/>
    <property type="match status" value="1"/>
</dbReference>
<dbReference type="Proteomes" id="UP000187735">
    <property type="component" value="Chromosome"/>
</dbReference>
<dbReference type="PANTHER" id="PTHR43471">
    <property type="entry name" value="ABC TRANSPORTER PERMEASE"/>
    <property type="match status" value="1"/>
</dbReference>
<feature type="transmembrane region" description="Helical" evidence="1">
    <location>
        <begin position="21"/>
        <end position="40"/>
    </location>
</feature>
<dbReference type="GO" id="GO:0140359">
    <property type="term" value="F:ABC-type transporter activity"/>
    <property type="evidence" value="ECO:0007669"/>
    <property type="project" value="InterPro"/>
</dbReference>
<organism evidence="2 3">
    <name type="scientific">Fuerstiella marisgermanici</name>
    <dbReference type="NCBI Taxonomy" id="1891926"/>
    <lineage>
        <taxon>Bacteria</taxon>
        <taxon>Pseudomonadati</taxon>
        <taxon>Planctomycetota</taxon>
        <taxon>Planctomycetia</taxon>
        <taxon>Planctomycetales</taxon>
        <taxon>Planctomycetaceae</taxon>
        <taxon>Fuerstiella</taxon>
    </lineage>
</organism>